<protein>
    <submittedName>
        <fullName evidence="1">Uncharacterized protein</fullName>
    </submittedName>
</protein>
<organism evidence="1 2">
    <name type="scientific">Priestia endophytica DSM 13796</name>
    <dbReference type="NCBI Taxonomy" id="1121089"/>
    <lineage>
        <taxon>Bacteria</taxon>
        <taxon>Bacillati</taxon>
        <taxon>Bacillota</taxon>
        <taxon>Bacilli</taxon>
        <taxon>Bacillales</taxon>
        <taxon>Bacillaceae</taxon>
        <taxon>Priestia</taxon>
    </lineage>
</organism>
<gene>
    <name evidence="1" type="ORF">SAMN02745910_03213</name>
</gene>
<comment type="caution">
    <text evidence="1">The sequence shown here is derived from an EMBL/GenBank/DDBJ whole genome shotgun (WGS) entry which is preliminary data.</text>
</comment>
<evidence type="ECO:0000313" key="1">
    <source>
        <dbReference type="EMBL" id="SFQ75360.1"/>
    </source>
</evidence>
<keyword evidence="2" id="KW-1185">Reference proteome</keyword>
<reference evidence="1 2" key="1">
    <citation type="submission" date="2016-10" db="EMBL/GenBank/DDBJ databases">
        <authorList>
            <person name="Varghese N."/>
            <person name="Submissions S."/>
        </authorList>
    </citation>
    <scope>NUCLEOTIDE SEQUENCE [LARGE SCALE GENOMIC DNA]</scope>
    <source>
        <strain evidence="1 2">DSM 13796</strain>
    </source>
</reference>
<name>A0A1I6B341_9BACI</name>
<proteinExistence type="predicted"/>
<sequence length="43" mass="5031">MVIMFSIEPNYTAYPLVTQGKVQIPYHKRGVDFLTSLKMYHVN</sequence>
<evidence type="ECO:0000313" key="2">
    <source>
        <dbReference type="Proteomes" id="UP000182762"/>
    </source>
</evidence>
<accession>A0A1I6B341</accession>
<dbReference type="EMBL" id="FOXX01000008">
    <property type="protein sequence ID" value="SFQ75360.1"/>
    <property type="molecule type" value="Genomic_DNA"/>
</dbReference>
<dbReference type="Proteomes" id="UP000182762">
    <property type="component" value="Unassembled WGS sequence"/>
</dbReference>